<dbReference type="Gene3D" id="1.10.8.610">
    <property type="entry name" value="SirC, precorrin-2 dehydrogenase, C-terminal helical domain-like"/>
    <property type="match status" value="1"/>
</dbReference>
<dbReference type="Gene3D" id="3.40.50.720">
    <property type="entry name" value="NAD(P)-binding Rossmann-like Domain"/>
    <property type="match status" value="1"/>
</dbReference>
<evidence type="ECO:0000256" key="6">
    <source>
        <dbReference type="ARBA" id="ARBA00047561"/>
    </source>
</evidence>
<dbReference type="InterPro" id="IPR028281">
    <property type="entry name" value="Sirohaem_synthase_central"/>
</dbReference>
<comment type="pathway">
    <text evidence="1">Porphyrin-containing compound metabolism; siroheme biosynthesis; sirohydrochlorin from precorrin-2: step 1/1.</text>
</comment>
<evidence type="ECO:0000313" key="9">
    <source>
        <dbReference type="EMBL" id="QGT99049.1"/>
    </source>
</evidence>
<organism evidence="9 10">
    <name type="scientific">Candidatus Syntrophocurvum alkaliphilum</name>
    <dbReference type="NCBI Taxonomy" id="2293317"/>
    <lineage>
        <taxon>Bacteria</taxon>
        <taxon>Bacillati</taxon>
        <taxon>Bacillota</taxon>
        <taxon>Clostridia</taxon>
        <taxon>Eubacteriales</taxon>
        <taxon>Syntrophomonadaceae</taxon>
        <taxon>Candidatus Syntrophocurvum</taxon>
    </lineage>
</organism>
<dbReference type="Proteomes" id="UP000426444">
    <property type="component" value="Chromosome"/>
</dbReference>
<dbReference type="RefSeq" id="WP_156202981.1">
    <property type="nucleotide sequence ID" value="NZ_CP046457.1"/>
</dbReference>
<dbReference type="EMBL" id="CP046457">
    <property type="protein sequence ID" value="QGT99049.1"/>
    <property type="molecule type" value="Genomic_DNA"/>
</dbReference>
<dbReference type="PANTHER" id="PTHR35330:SF1">
    <property type="entry name" value="SIROHEME BIOSYNTHESIS PROTEIN MET8"/>
    <property type="match status" value="1"/>
</dbReference>
<evidence type="ECO:0000256" key="4">
    <source>
        <dbReference type="ARBA" id="ARBA00023027"/>
    </source>
</evidence>
<dbReference type="KEGG" id="salq:SYNTR_0456"/>
<dbReference type="GO" id="GO:0043115">
    <property type="term" value="F:precorrin-2 dehydrogenase activity"/>
    <property type="evidence" value="ECO:0007669"/>
    <property type="project" value="UniProtKB-EC"/>
</dbReference>
<dbReference type="SUPFAM" id="SSF51735">
    <property type="entry name" value="NAD(P)-binding Rossmann-fold domains"/>
    <property type="match status" value="1"/>
</dbReference>
<keyword evidence="5" id="KW-0627">Porphyrin biosynthesis</keyword>
<evidence type="ECO:0000256" key="5">
    <source>
        <dbReference type="ARBA" id="ARBA00023244"/>
    </source>
</evidence>
<evidence type="ECO:0000256" key="1">
    <source>
        <dbReference type="ARBA" id="ARBA00005010"/>
    </source>
</evidence>
<dbReference type="InterPro" id="IPR036291">
    <property type="entry name" value="NAD(P)-bd_dom_sf"/>
</dbReference>
<evidence type="ECO:0000256" key="3">
    <source>
        <dbReference type="ARBA" id="ARBA00023002"/>
    </source>
</evidence>
<dbReference type="InterPro" id="IPR042518">
    <property type="entry name" value="SirC_C"/>
</dbReference>
<dbReference type="OrthoDB" id="9773765at2"/>
<dbReference type="PANTHER" id="PTHR35330">
    <property type="entry name" value="SIROHEME BIOSYNTHESIS PROTEIN MET8"/>
    <property type="match status" value="1"/>
</dbReference>
<keyword evidence="4" id="KW-0520">NAD</keyword>
<keyword evidence="10" id="KW-1185">Reference proteome</keyword>
<dbReference type="EC" id="1.3.1.76" evidence="2"/>
<dbReference type="AlphaFoldDB" id="A0A6I6DHF0"/>
<evidence type="ECO:0000313" key="10">
    <source>
        <dbReference type="Proteomes" id="UP000426444"/>
    </source>
</evidence>
<dbReference type="NCBIfam" id="TIGR01470">
    <property type="entry name" value="cysG_Nterm"/>
    <property type="match status" value="1"/>
</dbReference>
<dbReference type="InterPro" id="IPR028161">
    <property type="entry name" value="Met8-like"/>
</dbReference>
<evidence type="ECO:0000259" key="8">
    <source>
        <dbReference type="Pfam" id="PF14824"/>
    </source>
</evidence>
<reference evidence="10" key="1">
    <citation type="journal article" date="2019" name="Microbiology">
        <title>Complete Genome Sequence of an Uncultured Bacterium of the Candidate Phylum Bipolaricaulota.</title>
        <authorList>
            <person name="Kadnikov V.V."/>
            <person name="Mardanov A.V."/>
            <person name="Beletsky A.V."/>
            <person name="Frank Y.A."/>
            <person name="Karnachuk O.V."/>
            <person name="Ravin N.V."/>
        </authorList>
    </citation>
    <scope>NUCLEOTIDE SEQUENCE [LARGE SCALE GENOMIC DNA]</scope>
</reference>
<dbReference type="UniPathway" id="UPA00262">
    <property type="reaction ID" value="UER00222"/>
</dbReference>
<dbReference type="GO" id="GO:0019354">
    <property type="term" value="P:siroheme biosynthetic process"/>
    <property type="evidence" value="ECO:0007669"/>
    <property type="project" value="UniProtKB-UniPathway"/>
</dbReference>
<name>A0A6I6DHF0_9FIRM</name>
<keyword evidence="9" id="KW-0456">Lyase</keyword>
<evidence type="ECO:0000259" key="7">
    <source>
        <dbReference type="Pfam" id="PF10414"/>
    </source>
</evidence>
<keyword evidence="3 9" id="KW-0560">Oxidoreductase</keyword>
<dbReference type="InterPro" id="IPR006367">
    <property type="entry name" value="Sirohaem_synthase_N"/>
</dbReference>
<dbReference type="GO" id="GO:0004325">
    <property type="term" value="F:ferrochelatase activity"/>
    <property type="evidence" value="ECO:0007669"/>
    <property type="project" value="InterPro"/>
</dbReference>
<feature type="domain" description="Siroheme synthase central" evidence="8">
    <location>
        <begin position="122"/>
        <end position="146"/>
    </location>
</feature>
<sequence>MGHLFPIFLDLTNKKCVIIGGGKVAERKVNNLLAYGAKITIVSPEIEHGIKEKVDIGLLTWHKRQFKDKDIKQAYMVYSATNDPVINKRVADLCLAAGILVNAVDDPPNCNFYVPSIVRRNSLVVAISTEGKSPLLAKKLREEFEQIITAEHGEFVDILGNLREIIKKEVKDIEERKKLFESLVNSDILELLQKGEKEKVRERVEQCISSLQD</sequence>
<dbReference type="Pfam" id="PF10414">
    <property type="entry name" value="CysG_dimeriser"/>
    <property type="match status" value="1"/>
</dbReference>
<dbReference type="Pfam" id="PF13241">
    <property type="entry name" value="NAD_binding_7"/>
    <property type="match status" value="1"/>
</dbReference>
<feature type="domain" description="Sirohaem synthase dimerisation" evidence="7">
    <location>
        <begin position="153"/>
        <end position="206"/>
    </location>
</feature>
<evidence type="ECO:0000256" key="2">
    <source>
        <dbReference type="ARBA" id="ARBA00012400"/>
    </source>
</evidence>
<gene>
    <name evidence="9" type="ORF">SYNTR_0456</name>
</gene>
<dbReference type="Pfam" id="PF14824">
    <property type="entry name" value="Sirohm_synth_M"/>
    <property type="match status" value="1"/>
</dbReference>
<comment type="catalytic activity">
    <reaction evidence="6">
        <text>precorrin-2 + NAD(+) = sirohydrochlorin + NADH + 2 H(+)</text>
        <dbReference type="Rhea" id="RHEA:15613"/>
        <dbReference type="ChEBI" id="CHEBI:15378"/>
        <dbReference type="ChEBI" id="CHEBI:57540"/>
        <dbReference type="ChEBI" id="CHEBI:57945"/>
        <dbReference type="ChEBI" id="CHEBI:58351"/>
        <dbReference type="ChEBI" id="CHEBI:58827"/>
        <dbReference type="EC" id="1.3.1.76"/>
    </reaction>
</comment>
<protein>
    <recommendedName>
        <fullName evidence="2">precorrin-2 dehydrogenase</fullName>
        <ecNumber evidence="2">1.3.1.76</ecNumber>
    </recommendedName>
</protein>
<dbReference type="SUPFAM" id="SSF75615">
    <property type="entry name" value="Siroheme synthase middle domains-like"/>
    <property type="match status" value="1"/>
</dbReference>
<proteinExistence type="predicted"/>
<accession>A0A6I6DHF0</accession>
<dbReference type="InterPro" id="IPR019478">
    <property type="entry name" value="Sirohaem_synthase_dimer_dom"/>
</dbReference>